<organism evidence="12 13">
    <name type="scientific">Staphylothermus hellenicus (strain DSM 12710 / JCM 10830 / BK20S6-10-b1 / P8)</name>
    <dbReference type="NCBI Taxonomy" id="591019"/>
    <lineage>
        <taxon>Archaea</taxon>
        <taxon>Thermoproteota</taxon>
        <taxon>Thermoprotei</taxon>
        <taxon>Desulfurococcales</taxon>
        <taxon>Desulfurococcaceae</taxon>
        <taxon>Staphylothermus</taxon>
    </lineage>
</organism>
<comment type="function">
    <text evidence="10">RNA polymerase that catalyzes the synthesis of short RNA molecules used as primers for DNA polymerase during DNA replication. Also part of the exosome, which is a complex involved in RNA degradation. Acts as a poly(A)-binding protein that enhances the interaction between heteropolymeric, adenine-rich transcripts and the exosome.</text>
</comment>
<dbReference type="Pfam" id="PF13662">
    <property type="entry name" value="Toprim_4"/>
    <property type="match status" value="1"/>
</dbReference>
<dbReference type="GO" id="GO:0006269">
    <property type="term" value="P:DNA replication, synthesis of primer"/>
    <property type="evidence" value="ECO:0007669"/>
    <property type="project" value="UniProtKB-UniRule"/>
</dbReference>
<dbReference type="GO" id="GO:0000428">
    <property type="term" value="C:DNA-directed RNA polymerase complex"/>
    <property type="evidence" value="ECO:0007669"/>
    <property type="project" value="UniProtKB-KW"/>
</dbReference>
<dbReference type="SMART" id="SM00493">
    <property type="entry name" value="TOPRIM"/>
    <property type="match status" value="1"/>
</dbReference>
<comment type="catalytic activity">
    <reaction evidence="10">
        <text>ssDNA + n NTP = ssDNA/pppN(pN)n-1 hybrid + (n-1) diphosphate.</text>
        <dbReference type="EC" id="2.7.7.101"/>
    </reaction>
</comment>
<evidence type="ECO:0000256" key="4">
    <source>
        <dbReference type="ARBA" id="ARBA00022695"/>
    </source>
</evidence>
<keyword evidence="4 10" id="KW-0548">Nucleotidyltransferase</keyword>
<keyword evidence="8" id="KW-0460">Magnesium</keyword>
<dbReference type="GO" id="GO:1990077">
    <property type="term" value="C:primosome complex"/>
    <property type="evidence" value="ECO:0007669"/>
    <property type="project" value="UniProtKB-KW"/>
</dbReference>
<dbReference type="Gene3D" id="3.40.1360.10">
    <property type="match status" value="1"/>
</dbReference>
<dbReference type="PANTHER" id="PTHR30313:SF2">
    <property type="entry name" value="DNA PRIMASE"/>
    <property type="match status" value="1"/>
</dbReference>
<dbReference type="EC" id="2.7.7.101" evidence="10"/>
<dbReference type="InterPro" id="IPR050219">
    <property type="entry name" value="DnaG_primase"/>
</dbReference>
<feature type="domain" description="Toprim" evidence="11">
    <location>
        <begin position="166"/>
        <end position="241"/>
    </location>
</feature>
<keyword evidence="3 10" id="KW-0808">Transferase</keyword>
<dbReference type="HOGENOM" id="CLU_034626_0_0_2"/>
<proteinExistence type="inferred from homology"/>
<dbReference type="KEGG" id="shc:Shell_1579"/>
<dbReference type="HAMAP" id="MF_00007">
    <property type="entry name" value="DNA_primase_DnaG_arc"/>
    <property type="match status" value="1"/>
</dbReference>
<dbReference type="InterPro" id="IPR020607">
    <property type="entry name" value="Primase_DnaG_arc"/>
</dbReference>
<protein>
    <recommendedName>
        <fullName evidence="10">DNA primase DnaG</fullName>
        <ecNumber evidence="10">2.7.7.101</ecNumber>
    </recommendedName>
</protein>
<dbReference type="OrthoDB" id="8643at2157"/>
<name>D7DA71_STAHD</name>
<comment type="subunit">
    <text evidence="10">Forms a ternary complex with MCM helicase and DNA. Component of the archaeal exosome complex.</text>
</comment>
<dbReference type="PANTHER" id="PTHR30313">
    <property type="entry name" value="DNA PRIMASE"/>
    <property type="match status" value="1"/>
</dbReference>
<reference evidence="12 13" key="2">
    <citation type="journal article" date="2011" name="Stand. Genomic Sci.">
        <title>Complete genome sequence of Staphylothermus hellenicus P8.</title>
        <authorList>
            <person name="Anderson I."/>
            <person name="Wirth R."/>
            <person name="Lucas S."/>
            <person name="Copeland A."/>
            <person name="Lapidus A."/>
            <person name="Cheng J.F."/>
            <person name="Goodwin L."/>
            <person name="Pitluck S."/>
            <person name="Davenport K."/>
            <person name="Detter J.C."/>
            <person name="Han C."/>
            <person name="Tapia R."/>
            <person name="Land M."/>
            <person name="Hauser L."/>
            <person name="Pati A."/>
            <person name="Mikhailova N."/>
            <person name="Woyke T."/>
            <person name="Klenk H.P."/>
            <person name="Kyrpides N."/>
            <person name="Ivanova N."/>
        </authorList>
    </citation>
    <scope>NUCLEOTIDE SEQUENCE [LARGE SCALE GENOMIC DNA]</scope>
    <source>
        <strain evidence="13">DSM 12710 / JCM 10830 / BK20S6-10-b1 / P8</strain>
    </source>
</reference>
<keyword evidence="1 10" id="KW-0240">DNA-directed RNA polymerase</keyword>
<keyword evidence="13" id="KW-1185">Reference proteome</keyword>
<evidence type="ECO:0000256" key="7">
    <source>
        <dbReference type="ARBA" id="ARBA00022835"/>
    </source>
</evidence>
<evidence type="ECO:0000256" key="9">
    <source>
        <dbReference type="ARBA" id="ARBA00023163"/>
    </source>
</evidence>
<evidence type="ECO:0000256" key="2">
    <source>
        <dbReference type="ARBA" id="ARBA00022515"/>
    </source>
</evidence>
<dbReference type="EMBL" id="CP002051">
    <property type="protein sequence ID" value="ADI32667.1"/>
    <property type="molecule type" value="Genomic_DNA"/>
</dbReference>
<keyword evidence="9 10" id="KW-0804">Transcription</keyword>
<keyword evidence="5 10" id="KW-0235">DNA replication</keyword>
<dbReference type="NCBIfam" id="NF003108">
    <property type="entry name" value="PRK04031.1-1"/>
    <property type="match status" value="1"/>
</dbReference>
<dbReference type="GO" id="GO:0003899">
    <property type="term" value="F:DNA-directed RNA polymerase activity"/>
    <property type="evidence" value="ECO:0007669"/>
    <property type="project" value="UniProtKB-UniRule"/>
</dbReference>
<keyword evidence="2 10" id="KW-0639">Primosome</keyword>
<evidence type="ECO:0000313" key="13">
    <source>
        <dbReference type="Proteomes" id="UP000002573"/>
    </source>
</evidence>
<evidence type="ECO:0000313" key="12">
    <source>
        <dbReference type="EMBL" id="ADI32667.1"/>
    </source>
</evidence>
<dbReference type="GO" id="GO:0005737">
    <property type="term" value="C:cytoplasm"/>
    <property type="evidence" value="ECO:0007669"/>
    <property type="project" value="TreeGrafter"/>
</dbReference>
<evidence type="ECO:0000256" key="10">
    <source>
        <dbReference type="HAMAP-Rule" id="MF_00007"/>
    </source>
</evidence>
<evidence type="ECO:0000259" key="11">
    <source>
        <dbReference type="PROSITE" id="PS50880"/>
    </source>
</evidence>
<evidence type="ECO:0000256" key="8">
    <source>
        <dbReference type="ARBA" id="ARBA00022842"/>
    </source>
</evidence>
<evidence type="ECO:0000256" key="3">
    <source>
        <dbReference type="ARBA" id="ARBA00022679"/>
    </source>
</evidence>
<evidence type="ECO:0000256" key="1">
    <source>
        <dbReference type="ARBA" id="ARBA00022478"/>
    </source>
</evidence>
<dbReference type="SUPFAM" id="SSF110455">
    <property type="entry name" value="Toprim domain"/>
    <property type="match status" value="1"/>
</dbReference>
<evidence type="ECO:0000256" key="5">
    <source>
        <dbReference type="ARBA" id="ARBA00022705"/>
    </source>
</evidence>
<sequence length="424" mass="47876">MAKYLIKARVEVDGVVEKHDIIGAIFGQTEGLFGEQFDLRTLQDKNRIGRIQVMTRIHNGKTIGEIIIPSNLDRLETALVAAMIESVDRVGPYNARIEVVDIIDVRLEKIKKIVDRAIEILQEWSKEKAPDIKEILKEMQEALKVPEPRKYGPEQLPAGPGVDKSDTIIIVEGRADVINLLRYGFTNVIALGGARKVPNTIRNLARKKKVIVFLDGDHGGDLILKELLRTIKVDFIARAPEGREVEELTGKEIREALSKTVPTKEYLEKLANQGNKEAKYLLQIQERLAREAAEQIKPKIKVEEKKPVEKPVPKPPKTVEEVVETVSIPLRIREDIKSLYGTLEAILYDNEWNPIKRLPVRDLVNTLDELDKNNVEAIVMDGIITQRLIDKASEKGVKTLIAAKIGRVNYKPPEILILTFNDIM</sequence>
<dbReference type="InterPro" id="IPR006171">
    <property type="entry name" value="TOPRIM_dom"/>
</dbReference>
<dbReference type="AlphaFoldDB" id="D7DA71"/>
<accession>D7DA71</accession>
<evidence type="ECO:0000256" key="6">
    <source>
        <dbReference type="ARBA" id="ARBA00022723"/>
    </source>
</evidence>
<keyword evidence="6" id="KW-0479">Metal-binding</keyword>
<keyword evidence="7 10" id="KW-0271">Exosome</keyword>
<dbReference type="RefSeq" id="WP_013143865.1">
    <property type="nucleotide sequence ID" value="NC_014205.1"/>
</dbReference>
<dbReference type="PROSITE" id="PS50880">
    <property type="entry name" value="TOPRIM"/>
    <property type="match status" value="1"/>
</dbReference>
<dbReference type="GO" id="GO:0046872">
    <property type="term" value="F:metal ion binding"/>
    <property type="evidence" value="ECO:0007669"/>
    <property type="project" value="UniProtKB-KW"/>
</dbReference>
<gene>
    <name evidence="10" type="primary">dnaG</name>
    <name evidence="12" type="ordered locus">Shell_1579</name>
</gene>
<dbReference type="STRING" id="591019.Shell_1579"/>
<dbReference type="GO" id="GO:0008143">
    <property type="term" value="F:poly(A) binding"/>
    <property type="evidence" value="ECO:0007669"/>
    <property type="project" value="InterPro"/>
</dbReference>
<dbReference type="GeneID" id="9234871"/>
<dbReference type="eggNOG" id="arCOG04281">
    <property type="taxonomic scope" value="Archaea"/>
</dbReference>
<comment type="similarity">
    <text evidence="10">Belongs to the archaeal DnaG primase family.</text>
</comment>
<dbReference type="CDD" id="cd01029">
    <property type="entry name" value="TOPRIM_primases"/>
    <property type="match status" value="1"/>
</dbReference>
<dbReference type="Proteomes" id="UP000002573">
    <property type="component" value="Chromosome"/>
</dbReference>
<reference evidence="13" key="1">
    <citation type="submission" date="2010-05" db="EMBL/GenBank/DDBJ databases">
        <title>Complete sequence of Staphylothermus hellenicus DSM 12710.</title>
        <authorList>
            <consortium name="US DOE Joint Genome Institute"/>
            <person name="Lucas S."/>
            <person name="Copeland A."/>
            <person name="Lapidus A."/>
            <person name="Cheng J.-F."/>
            <person name="Bruce D."/>
            <person name="Goodwin L."/>
            <person name="Pitluck S."/>
            <person name="Davenport K."/>
            <person name="Detter J.C."/>
            <person name="Han C."/>
            <person name="Tapia R."/>
            <person name="Larimer F."/>
            <person name="Land M."/>
            <person name="Hauser L."/>
            <person name="Kyrpides N."/>
            <person name="Mikhailova N."/>
            <person name="Anderson I.J."/>
            <person name="Woyke T."/>
        </authorList>
    </citation>
    <scope>NUCLEOTIDE SEQUENCE [LARGE SCALE GENOMIC DNA]</scope>
    <source>
        <strain evidence="13">DSM 12710 / JCM 10830 / BK20S6-10-b1 / P8</strain>
    </source>
</reference>
<dbReference type="InterPro" id="IPR034154">
    <property type="entry name" value="TOPRIM_DnaG/twinkle"/>
</dbReference>
<dbReference type="GO" id="GO:0000178">
    <property type="term" value="C:exosome (RNase complex)"/>
    <property type="evidence" value="ECO:0007669"/>
    <property type="project" value="UniProtKB-KW"/>
</dbReference>